<organism evidence="2 3">
    <name type="scientific">Araneus ventricosus</name>
    <name type="common">Orbweaver spider</name>
    <name type="synonym">Epeira ventricosa</name>
    <dbReference type="NCBI Taxonomy" id="182803"/>
    <lineage>
        <taxon>Eukaryota</taxon>
        <taxon>Metazoa</taxon>
        <taxon>Ecdysozoa</taxon>
        <taxon>Arthropoda</taxon>
        <taxon>Chelicerata</taxon>
        <taxon>Arachnida</taxon>
        <taxon>Araneae</taxon>
        <taxon>Araneomorphae</taxon>
        <taxon>Entelegynae</taxon>
        <taxon>Araneoidea</taxon>
        <taxon>Araneidae</taxon>
        <taxon>Araneus</taxon>
    </lineage>
</organism>
<dbReference type="AlphaFoldDB" id="A0A4Y2CE52"/>
<evidence type="ECO:0000313" key="3">
    <source>
        <dbReference type="Proteomes" id="UP000499080"/>
    </source>
</evidence>
<evidence type="ECO:0000256" key="1">
    <source>
        <dbReference type="SAM" id="MobiDB-lite"/>
    </source>
</evidence>
<gene>
    <name evidence="2" type="ORF">AVEN_178468_1</name>
</gene>
<name>A0A4Y2CE52_ARAVE</name>
<sequence>MTRTTAELEPPSLNFRAAQAGGRLAHDGRFGKHTRRIFDGIGFERGTVRPRSRNLTTRPLWPYFLICEVYKQPDATSSSDSDPDLSPTPRPQIDGHLPSRGSIPRILNSPPTNF</sequence>
<proteinExistence type="predicted"/>
<feature type="compositionally biased region" description="Low complexity" evidence="1">
    <location>
        <begin position="74"/>
        <end position="87"/>
    </location>
</feature>
<dbReference type="EMBL" id="BGPR01000181">
    <property type="protein sequence ID" value="GBM02530.1"/>
    <property type="molecule type" value="Genomic_DNA"/>
</dbReference>
<protein>
    <submittedName>
        <fullName evidence="2">Uncharacterized protein</fullName>
    </submittedName>
</protein>
<comment type="caution">
    <text evidence="2">The sequence shown here is derived from an EMBL/GenBank/DDBJ whole genome shotgun (WGS) entry which is preliminary data.</text>
</comment>
<accession>A0A4Y2CE52</accession>
<dbReference type="Proteomes" id="UP000499080">
    <property type="component" value="Unassembled WGS sequence"/>
</dbReference>
<evidence type="ECO:0000313" key="2">
    <source>
        <dbReference type="EMBL" id="GBM02530.1"/>
    </source>
</evidence>
<feature type="region of interest" description="Disordered" evidence="1">
    <location>
        <begin position="74"/>
        <end position="114"/>
    </location>
</feature>
<keyword evidence="3" id="KW-1185">Reference proteome</keyword>
<reference evidence="2 3" key="1">
    <citation type="journal article" date="2019" name="Sci. Rep.">
        <title>Orb-weaving spider Araneus ventricosus genome elucidates the spidroin gene catalogue.</title>
        <authorList>
            <person name="Kono N."/>
            <person name="Nakamura H."/>
            <person name="Ohtoshi R."/>
            <person name="Moran D.A.P."/>
            <person name="Shinohara A."/>
            <person name="Yoshida Y."/>
            <person name="Fujiwara M."/>
            <person name="Mori M."/>
            <person name="Tomita M."/>
            <person name="Arakawa K."/>
        </authorList>
    </citation>
    <scope>NUCLEOTIDE SEQUENCE [LARGE SCALE GENOMIC DNA]</scope>
</reference>